<evidence type="ECO:0000313" key="1">
    <source>
        <dbReference type="EMBL" id="VVA33779.1"/>
    </source>
</evidence>
<dbReference type="InParanoid" id="A0A5E4G207"/>
<organism evidence="1 2">
    <name type="scientific">Prunus dulcis</name>
    <name type="common">Almond</name>
    <name type="synonym">Amygdalus dulcis</name>
    <dbReference type="NCBI Taxonomy" id="3755"/>
    <lineage>
        <taxon>Eukaryota</taxon>
        <taxon>Viridiplantae</taxon>
        <taxon>Streptophyta</taxon>
        <taxon>Embryophyta</taxon>
        <taxon>Tracheophyta</taxon>
        <taxon>Spermatophyta</taxon>
        <taxon>Magnoliopsida</taxon>
        <taxon>eudicotyledons</taxon>
        <taxon>Gunneridae</taxon>
        <taxon>Pentapetalae</taxon>
        <taxon>rosids</taxon>
        <taxon>fabids</taxon>
        <taxon>Rosales</taxon>
        <taxon>Rosaceae</taxon>
        <taxon>Amygdaloideae</taxon>
        <taxon>Amygdaleae</taxon>
        <taxon>Prunus</taxon>
    </lineage>
</organism>
<gene>
    <name evidence="1" type="ORF">ALMOND_2B030821</name>
</gene>
<dbReference type="Gramene" id="VVA33779">
    <property type="protein sequence ID" value="VVA33779"/>
    <property type="gene ID" value="Prudul26B030821"/>
</dbReference>
<dbReference type="EMBL" id="CABIKO010000302">
    <property type="protein sequence ID" value="VVA33779.1"/>
    <property type="molecule type" value="Genomic_DNA"/>
</dbReference>
<name>A0A5E4G207_PRUDU</name>
<dbReference type="AlphaFoldDB" id="A0A5E4G207"/>
<evidence type="ECO:0000313" key="2">
    <source>
        <dbReference type="Proteomes" id="UP000327085"/>
    </source>
</evidence>
<reference evidence="2" key="1">
    <citation type="journal article" date="2020" name="Plant J.">
        <title>Transposons played a major role in the diversification between the closely related almond and peach genomes: results from the almond genome sequence.</title>
        <authorList>
            <person name="Alioto T."/>
            <person name="Alexiou K.G."/>
            <person name="Bardil A."/>
            <person name="Barteri F."/>
            <person name="Castanera R."/>
            <person name="Cruz F."/>
            <person name="Dhingra A."/>
            <person name="Duval H."/>
            <person name="Fernandez I Marti A."/>
            <person name="Frias L."/>
            <person name="Galan B."/>
            <person name="Garcia J.L."/>
            <person name="Howad W."/>
            <person name="Gomez-Garrido J."/>
            <person name="Gut M."/>
            <person name="Julca I."/>
            <person name="Morata J."/>
            <person name="Puigdomenech P."/>
            <person name="Ribeca P."/>
            <person name="Rubio Cabetas M.J."/>
            <person name="Vlasova A."/>
            <person name="Wirthensohn M."/>
            <person name="Garcia-Mas J."/>
            <person name="Gabaldon T."/>
            <person name="Casacuberta J.M."/>
            <person name="Arus P."/>
        </authorList>
    </citation>
    <scope>NUCLEOTIDE SEQUENCE [LARGE SCALE GENOMIC DNA]</scope>
    <source>
        <strain evidence="2">cv. Texas</strain>
    </source>
</reference>
<dbReference type="Proteomes" id="UP000327085">
    <property type="component" value="Chromosome 5"/>
</dbReference>
<proteinExistence type="predicted"/>
<accession>A0A5E4G207</accession>
<protein>
    <submittedName>
        <fullName evidence="1">PREDICTED: glycine-rich cell wall structural 1 8</fullName>
    </submittedName>
</protein>
<sequence>MIRIMDDGIGICSAARTILHYKEPAHAPVVSYGAGHVVGGGGGSEYRFGGAASYGGVWGYGGVGGAGSGESYGMR</sequence>